<evidence type="ECO:0000259" key="9">
    <source>
        <dbReference type="Pfam" id="PF23559"/>
    </source>
</evidence>
<feature type="domain" description="Disease resistance N-terminal" evidence="8">
    <location>
        <begin position="15"/>
        <end position="109"/>
    </location>
</feature>
<dbReference type="AlphaFoldDB" id="A0A8T0PN41"/>
<reference evidence="11" key="1">
    <citation type="submission" date="2020-05" db="EMBL/GenBank/DDBJ databases">
        <title>WGS assembly of Panicum virgatum.</title>
        <authorList>
            <person name="Lovell J.T."/>
            <person name="Jenkins J."/>
            <person name="Shu S."/>
            <person name="Juenger T.E."/>
            <person name="Schmutz J."/>
        </authorList>
    </citation>
    <scope>NUCLEOTIDE SEQUENCE</scope>
    <source>
        <strain evidence="11">AP13</strain>
    </source>
</reference>
<dbReference type="GO" id="GO:0005524">
    <property type="term" value="F:ATP binding"/>
    <property type="evidence" value="ECO:0007669"/>
    <property type="project" value="UniProtKB-KW"/>
</dbReference>
<evidence type="ECO:0000256" key="6">
    <source>
        <dbReference type="ARBA" id="ARBA00022840"/>
    </source>
</evidence>
<dbReference type="OrthoDB" id="1534087at2759"/>
<dbReference type="Gene3D" id="1.20.5.4130">
    <property type="match status" value="1"/>
</dbReference>
<dbReference type="PANTHER" id="PTHR36766:SF55">
    <property type="entry name" value="OS11G0492900 PROTEIN"/>
    <property type="match status" value="1"/>
</dbReference>
<dbReference type="SUPFAM" id="SSF52058">
    <property type="entry name" value="L domain-like"/>
    <property type="match status" value="2"/>
</dbReference>
<dbReference type="InterPro" id="IPR002182">
    <property type="entry name" value="NB-ARC"/>
</dbReference>
<evidence type="ECO:0000256" key="1">
    <source>
        <dbReference type="ARBA" id="ARBA00008894"/>
    </source>
</evidence>
<sequence length="1070" mass="121657">MSGLFASLSVGRAWEKLSSFLRVSSTAPSSSSSASQQDDLEELRKLERTMRRIRATLHDAEEHWNIREESAKLRLKELKEVAYDIEDVVDEYEYEVNRCELVALDRSVSVPNTGKRKHQEDNESSLAHPAIVAVPHDLVLRARKITERFNEIIHYSEHLNLSENDGQRRFAPDISSLRHTSSVVFEKSILGRDQDKVKIINKLSGEWRNVGNPVSVMAIVGMGGLGKTTLAQLVYNNPRVSQSFDKRAWVCVSEHFDVNTITRNIITSLTSEQCLYTELADLQMKLANEVNQRRVLLVLDDIWNERRDSWELFCKPLSAVKFCQIIVTTRSEQVARLIQTMPCYHLSCLSSDESWSLFSQAAFIAEKESDIPTNLRNIGKCIVQKCKGLPLAIKTLGSMLRFETDERRWDDVLKNELWDFEQPRNEVLPALELSYKHMPVHLRRCLISLVLYPKDSSLSVGEVIRLWEMLDLIHCDGSHDGYAEGELYLKELVQRSMLQMDAISYCLHDLVHDLACFLAGEEFYRIEGDPHTEIPQNVRYMSIHKYITTADISVFPHSVRAILVLRELGNMNQVMVPKALFSNCKKLRALDISHSKRLRMVLPDYMENLKLLRHLSLTEKPIMSMEPDPLYTLSVHIQNLALNKIGHLIRLHSLSDIRITQSCCSFNIRELRNINQVRELSIDGLSNVRHIRHANEAQLQRKKHLRSLHLGFHDVIEQCPCGLQPESVKIPHDQLLGSLRPHYNLRELSITSYDSAIYPSWLGDRSFFMLTIIRLSCGQSKHLPMLGGLPSLKNLHVSQMNSVEDIGRDLFVRQFAGDEYFPSLTNLNFMFLSEWSEWSVLGDAEPPLLNELSLFMCEKLSSLPLGPLRCLVILNLSECHSIATLPALLALRKLKIYGCSSLSEIPTLPSLSKLNISKCRKLSSIGLHPSFTTLQPHSSSDPGIGAVSSLPKLTECNLATCPNLSAVCYLPSLSTLDLMFRMRDELLYCLLNDLPSLNSLTISSSDVTSIHLKHKSLPSLTRLCLTCCHNLQYCDGLPILTSLEHLEVCHCPKLPIYNLHPSRLKTLIIK</sequence>
<evidence type="ECO:0000256" key="2">
    <source>
        <dbReference type="ARBA" id="ARBA00022614"/>
    </source>
</evidence>
<dbReference type="InterPro" id="IPR036388">
    <property type="entry name" value="WH-like_DNA-bd_sf"/>
</dbReference>
<dbReference type="SUPFAM" id="SSF52540">
    <property type="entry name" value="P-loop containing nucleoside triphosphate hydrolases"/>
    <property type="match status" value="1"/>
</dbReference>
<keyword evidence="12" id="KW-1185">Reference proteome</keyword>
<evidence type="ECO:0000313" key="12">
    <source>
        <dbReference type="Proteomes" id="UP000823388"/>
    </source>
</evidence>
<dbReference type="EMBL" id="CM029051">
    <property type="protein sequence ID" value="KAG2561999.1"/>
    <property type="molecule type" value="Genomic_DNA"/>
</dbReference>
<keyword evidence="2" id="KW-0433">Leucine-rich repeat</keyword>
<dbReference type="Gene3D" id="1.10.8.430">
    <property type="entry name" value="Helical domain of apoptotic protease-activating factors"/>
    <property type="match status" value="1"/>
</dbReference>
<dbReference type="Pfam" id="PF18052">
    <property type="entry name" value="Rx_N"/>
    <property type="match status" value="1"/>
</dbReference>
<evidence type="ECO:0000259" key="10">
    <source>
        <dbReference type="Pfam" id="PF25019"/>
    </source>
</evidence>
<keyword evidence="4" id="KW-0547">Nucleotide-binding</keyword>
<protein>
    <submittedName>
        <fullName evidence="11">Uncharacterized protein</fullName>
    </submittedName>
</protein>
<dbReference type="GO" id="GO:0006952">
    <property type="term" value="P:defense response"/>
    <property type="evidence" value="ECO:0007669"/>
    <property type="project" value="UniProtKB-KW"/>
</dbReference>
<dbReference type="Pfam" id="PF00931">
    <property type="entry name" value="NB-ARC"/>
    <property type="match status" value="1"/>
</dbReference>
<dbReference type="InterPro" id="IPR056789">
    <property type="entry name" value="LRR_R13L1-DRL21"/>
</dbReference>
<dbReference type="Pfam" id="PF23559">
    <property type="entry name" value="WHD_DRP"/>
    <property type="match status" value="1"/>
</dbReference>
<dbReference type="GO" id="GO:0051707">
    <property type="term" value="P:response to other organism"/>
    <property type="evidence" value="ECO:0007669"/>
    <property type="project" value="UniProtKB-ARBA"/>
</dbReference>
<keyword evidence="5" id="KW-0611">Plant defense</keyword>
<gene>
    <name evidence="11" type="ORF">PVAP13_8KG145700</name>
</gene>
<dbReference type="Gene3D" id="1.10.10.10">
    <property type="entry name" value="Winged helix-like DNA-binding domain superfamily/Winged helix DNA-binding domain"/>
    <property type="match status" value="1"/>
</dbReference>
<keyword evidence="6" id="KW-0067">ATP-binding</keyword>
<evidence type="ECO:0000313" key="11">
    <source>
        <dbReference type="EMBL" id="KAG2561999.1"/>
    </source>
</evidence>
<evidence type="ECO:0000256" key="3">
    <source>
        <dbReference type="ARBA" id="ARBA00022737"/>
    </source>
</evidence>
<evidence type="ECO:0000259" key="7">
    <source>
        <dbReference type="Pfam" id="PF00931"/>
    </source>
</evidence>
<dbReference type="PANTHER" id="PTHR36766">
    <property type="entry name" value="PLANT BROAD-SPECTRUM MILDEW RESISTANCE PROTEIN RPW8"/>
    <property type="match status" value="1"/>
</dbReference>
<feature type="domain" description="NB-ARC" evidence="7">
    <location>
        <begin position="194"/>
        <end position="366"/>
    </location>
</feature>
<feature type="domain" description="Disease resistance protein winged helix" evidence="9">
    <location>
        <begin position="451"/>
        <end position="515"/>
    </location>
</feature>
<feature type="domain" description="R13L1/DRL21-like LRR repeat region" evidence="10">
    <location>
        <begin position="668"/>
        <end position="800"/>
    </location>
</feature>
<comment type="caution">
    <text evidence="11">The sequence shown here is derived from an EMBL/GenBank/DDBJ whole genome shotgun (WGS) entry which is preliminary data.</text>
</comment>
<evidence type="ECO:0000259" key="8">
    <source>
        <dbReference type="Pfam" id="PF18052"/>
    </source>
</evidence>
<name>A0A8T0PN41_PANVG</name>
<accession>A0A8T0PN41</accession>
<dbReference type="Pfam" id="PF25019">
    <property type="entry name" value="LRR_R13L1-DRL21"/>
    <property type="match status" value="1"/>
</dbReference>
<comment type="similarity">
    <text evidence="1">Belongs to the disease resistance NB-LRR family.</text>
</comment>
<keyword evidence="3" id="KW-0677">Repeat</keyword>
<dbReference type="Gene3D" id="3.80.10.10">
    <property type="entry name" value="Ribonuclease Inhibitor"/>
    <property type="match status" value="3"/>
</dbReference>
<proteinExistence type="inferred from homology"/>
<dbReference type="Proteomes" id="UP000823388">
    <property type="component" value="Chromosome 8K"/>
</dbReference>
<dbReference type="InterPro" id="IPR032675">
    <property type="entry name" value="LRR_dom_sf"/>
</dbReference>
<dbReference type="InterPro" id="IPR058922">
    <property type="entry name" value="WHD_DRP"/>
</dbReference>
<dbReference type="InterPro" id="IPR027417">
    <property type="entry name" value="P-loop_NTPase"/>
</dbReference>
<dbReference type="PRINTS" id="PR00364">
    <property type="entry name" value="DISEASERSIST"/>
</dbReference>
<dbReference type="InterPro" id="IPR041118">
    <property type="entry name" value="Rx_N"/>
</dbReference>
<organism evidence="11 12">
    <name type="scientific">Panicum virgatum</name>
    <name type="common">Blackwell switchgrass</name>
    <dbReference type="NCBI Taxonomy" id="38727"/>
    <lineage>
        <taxon>Eukaryota</taxon>
        <taxon>Viridiplantae</taxon>
        <taxon>Streptophyta</taxon>
        <taxon>Embryophyta</taxon>
        <taxon>Tracheophyta</taxon>
        <taxon>Spermatophyta</taxon>
        <taxon>Magnoliopsida</taxon>
        <taxon>Liliopsida</taxon>
        <taxon>Poales</taxon>
        <taxon>Poaceae</taxon>
        <taxon>PACMAD clade</taxon>
        <taxon>Panicoideae</taxon>
        <taxon>Panicodae</taxon>
        <taxon>Paniceae</taxon>
        <taxon>Panicinae</taxon>
        <taxon>Panicum</taxon>
        <taxon>Panicum sect. Hiantes</taxon>
    </lineage>
</organism>
<evidence type="ECO:0000256" key="5">
    <source>
        <dbReference type="ARBA" id="ARBA00022821"/>
    </source>
</evidence>
<dbReference type="Gene3D" id="3.40.50.300">
    <property type="entry name" value="P-loop containing nucleotide triphosphate hydrolases"/>
    <property type="match status" value="1"/>
</dbReference>
<dbReference type="GO" id="GO:0043531">
    <property type="term" value="F:ADP binding"/>
    <property type="evidence" value="ECO:0007669"/>
    <property type="project" value="InterPro"/>
</dbReference>
<evidence type="ECO:0000256" key="4">
    <source>
        <dbReference type="ARBA" id="ARBA00022741"/>
    </source>
</evidence>
<dbReference type="FunFam" id="3.40.50.300:FF:001091">
    <property type="entry name" value="Probable disease resistance protein At1g61300"/>
    <property type="match status" value="1"/>
</dbReference>
<dbReference type="InterPro" id="IPR042197">
    <property type="entry name" value="Apaf_helical"/>
</dbReference>